<dbReference type="InterPro" id="IPR019240">
    <property type="entry name" value="DUF2196"/>
</dbReference>
<dbReference type="PANTHER" id="PTHR40069">
    <property type="entry name" value="YWBE PROTEIN"/>
    <property type="match status" value="1"/>
</dbReference>
<gene>
    <name evidence="1" type="ORF">ACFFSY_13025</name>
</gene>
<accession>A0ABV5KRV7</accession>
<comment type="caution">
    <text evidence="1">The sequence shown here is derived from an EMBL/GenBank/DDBJ whole genome shotgun (WGS) entry which is preliminary data.</text>
</comment>
<keyword evidence="2" id="KW-1185">Reference proteome</keyword>
<dbReference type="NCBIfam" id="TIGR03833">
    <property type="entry name" value="YwbE family protein"/>
    <property type="match status" value="1"/>
</dbReference>
<proteinExistence type="predicted"/>
<protein>
    <submittedName>
        <fullName evidence="1">YwbE family protein</fullName>
    </submittedName>
</protein>
<organism evidence="1 2">
    <name type="scientific">Paenibacillus aurantiacus</name>
    <dbReference type="NCBI Taxonomy" id="1936118"/>
    <lineage>
        <taxon>Bacteria</taxon>
        <taxon>Bacillati</taxon>
        <taxon>Bacillota</taxon>
        <taxon>Bacilli</taxon>
        <taxon>Bacillales</taxon>
        <taxon>Paenibacillaceae</taxon>
        <taxon>Paenibacillus</taxon>
    </lineage>
</organism>
<dbReference type="PANTHER" id="PTHR40069:SF1">
    <property type="entry name" value="YWBE PROTEIN"/>
    <property type="match status" value="1"/>
</dbReference>
<dbReference type="Pfam" id="PF09962">
    <property type="entry name" value="DUF2196"/>
    <property type="match status" value="1"/>
</dbReference>
<dbReference type="Proteomes" id="UP001589747">
    <property type="component" value="Unassembled WGS sequence"/>
</dbReference>
<sequence length="73" mass="7797">MNNNGQQRAAIRPGMTVDIVLKQDQPTGKLTRGVVKDLLTKSPNHPHGIKVRLQNGQVGRVKAIVDQGGSSAT</sequence>
<dbReference type="EMBL" id="JBHMDO010000022">
    <property type="protein sequence ID" value="MFB9326842.1"/>
    <property type="molecule type" value="Genomic_DNA"/>
</dbReference>
<evidence type="ECO:0000313" key="2">
    <source>
        <dbReference type="Proteomes" id="UP001589747"/>
    </source>
</evidence>
<dbReference type="RefSeq" id="WP_377494508.1">
    <property type="nucleotide sequence ID" value="NZ_JBHMDO010000022.1"/>
</dbReference>
<reference evidence="1 2" key="1">
    <citation type="submission" date="2024-09" db="EMBL/GenBank/DDBJ databases">
        <authorList>
            <person name="Sun Q."/>
            <person name="Mori K."/>
        </authorList>
    </citation>
    <scope>NUCLEOTIDE SEQUENCE [LARGE SCALE GENOMIC DNA]</scope>
    <source>
        <strain evidence="1 2">TISTR 2452</strain>
    </source>
</reference>
<name>A0ABV5KRV7_9BACL</name>
<evidence type="ECO:0000313" key="1">
    <source>
        <dbReference type="EMBL" id="MFB9326842.1"/>
    </source>
</evidence>